<organism evidence="3">
    <name type="scientific">marine sediment metagenome</name>
    <dbReference type="NCBI Taxonomy" id="412755"/>
    <lineage>
        <taxon>unclassified sequences</taxon>
        <taxon>metagenomes</taxon>
        <taxon>ecological metagenomes</taxon>
    </lineage>
</organism>
<dbReference type="Pfam" id="PF07883">
    <property type="entry name" value="Cupin_2"/>
    <property type="match status" value="2"/>
</dbReference>
<dbReference type="GO" id="GO:0046872">
    <property type="term" value="F:metal ion binding"/>
    <property type="evidence" value="ECO:0007669"/>
    <property type="project" value="UniProtKB-KW"/>
</dbReference>
<gene>
    <name evidence="3" type="ORF">LCGC14_0573590</name>
</gene>
<name>A0A0F9U4W4_9ZZZZ</name>
<comment type="caution">
    <text evidence="3">The sequence shown here is derived from an EMBL/GenBank/DDBJ whole genome shotgun (WGS) entry which is preliminary data.</text>
</comment>
<dbReference type="PANTHER" id="PTHR35848">
    <property type="entry name" value="OXALATE-BINDING PROTEIN"/>
    <property type="match status" value="1"/>
</dbReference>
<evidence type="ECO:0000259" key="2">
    <source>
        <dbReference type="Pfam" id="PF07883"/>
    </source>
</evidence>
<evidence type="ECO:0000256" key="1">
    <source>
        <dbReference type="ARBA" id="ARBA00022723"/>
    </source>
</evidence>
<protein>
    <recommendedName>
        <fullName evidence="2">Cupin type-2 domain-containing protein</fullName>
    </recommendedName>
</protein>
<dbReference type="Gene3D" id="2.60.120.10">
    <property type="entry name" value="Jelly Rolls"/>
    <property type="match status" value="2"/>
</dbReference>
<feature type="domain" description="Cupin type-2" evidence="2">
    <location>
        <begin position="255"/>
        <end position="317"/>
    </location>
</feature>
<feature type="domain" description="Cupin type-2" evidence="2">
    <location>
        <begin position="68"/>
        <end position="128"/>
    </location>
</feature>
<accession>A0A0F9U4W4</accession>
<keyword evidence="1" id="KW-0479">Metal-binding</keyword>
<sequence>MSLFAERLVRYDDLIPCKNAFIDTRSPGSDQKENFTIIGPGVAENPNQHVHISIPHGFNIGGARQPAGCLNSQHSHLTEEIFVVHSGTWAFYTGVDGKDAKVILNEGDIISIPLDIFRGFENVGNGIGYLYAVLGSDDPGRVLWAPQVFDMAKEFGLILLENGSLVDTTLNEKAPDGVSPMAVTSSEQIAQHRIITDEELAQTVVRASDFNWNKHSYLSQFECVYEAPLVGNLNANTPIQTQLNWPHGFNISALKLQPNAKIAKHIRFEEEVIFVHQGSLTIDLGDEVLTLTQGDTFSVPIEHSRAFSNEAKNDCIVYITRRNDSPKDPQFT</sequence>
<reference evidence="3" key="1">
    <citation type="journal article" date="2015" name="Nature">
        <title>Complex archaea that bridge the gap between prokaryotes and eukaryotes.</title>
        <authorList>
            <person name="Spang A."/>
            <person name="Saw J.H."/>
            <person name="Jorgensen S.L."/>
            <person name="Zaremba-Niedzwiedzka K."/>
            <person name="Martijn J."/>
            <person name="Lind A.E."/>
            <person name="van Eijk R."/>
            <person name="Schleper C."/>
            <person name="Guy L."/>
            <person name="Ettema T.J."/>
        </authorList>
    </citation>
    <scope>NUCLEOTIDE SEQUENCE</scope>
</reference>
<dbReference type="InterPro" id="IPR051610">
    <property type="entry name" value="GPI/OXD"/>
</dbReference>
<proteinExistence type="predicted"/>
<dbReference type="InterPro" id="IPR014710">
    <property type="entry name" value="RmlC-like_jellyroll"/>
</dbReference>
<dbReference type="AlphaFoldDB" id="A0A0F9U4W4"/>
<dbReference type="InterPro" id="IPR013096">
    <property type="entry name" value="Cupin_2"/>
</dbReference>
<dbReference type="SUPFAM" id="SSF51182">
    <property type="entry name" value="RmlC-like cupins"/>
    <property type="match status" value="1"/>
</dbReference>
<dbReference type="EMBL" id="LAZR01000849">
    <property type="protein sequence ID" value="KKN56316.1"/>
    <property type="molecule type" value="Genomic_DNA"/>
</dbReference>
<evidence type="ECO:0000313" key="3">
    <source>
        <dbReference type="EMBL" id="KKN56316.1"/>
    </source>
</evidence>
<dbReference type="InterPro" id="IPR011051">
    <property type="entry name" value="RmlC_Cupin_sf"/>
</dbReference>